<dbReference type="InterPro" id="IPR002891">
    <property type="entry name" value="APS"/>
</dbReference>
<keyword evidence="7 15" id="KW-0418">Kinase</keyword>
<keyword evidence="12" id="KW-0472">Membrane</keyword>
<dbReference type="HAMAP" id="MF_00065">
    <property type="entry name" value="Adenylyl_sulf_kinase"/>
    <property type="match status" value="1"/>
</dbReference>
<evidence type="ECO:0000313" key="15">
    <source>
        <dbReference type="EMBL" id="KAF3804961.1"/>
    </source>
</evidence>
<dbReference type="Pfam" id="PF03061">
    <property type="entry name" value="4HBT"/>
    <property type="match status" value="1"/>
</dbReference>
<dbReference type="Gene3D" id="3.10.129.10">
    <property type="entry name" value="Hotdog Thioesterase"/>
    <property type="match status" value="1"/>
</dbReference>
<dbReference type="InterPro" id="IPR059117">
    <property type="entry name" value="APS_kinase_dom"/>
</dbReference>
<evidence type="ECO:0000313" key="16">
    <source>
        <dbReference type="Proteomes" id="UP000613401"/>
    </source>
</evidence>
<reference evidence="15" key="1">
    <citation type="journal article" date="2020" name="Phytopathology">
        <title>Genome sequence and comparative analysis of Colletotrichum gloeosporioides isolated from Liriodendron leaves.</title>
        <authorList>
            <person name="Fu F.F."/>
            <person name="Hao Z."/>
            <person name="Wang P."/>
            <person name="Lu Y."/>
            <person name="Xue L.J."/>
            <person name="Wei G."/>
            <person name="Tian Y."/>
            <person name="Baishi H."/>
            <person name="Xu H."/>
            <person name="Shi J."/>
            <person name="Cheng T."/>
            <person name="Wang G."/>
            <person name="Yi Y."/>
            <person name="Chen J."/>
        </authorList>
    </citation>
    <scope>NUCLEOTIDE SEQUENCE</scope>
    <source>
        <strain evidence="15">Lc1</strain>
    </source>
</reference>
<dbReference type="NCBIfam" id="NF003013">
    <property type="entry name" value="PRK03846.1"/>
    <property type="match status" value="1"/>
</dbReference>
<dbReference type="GO" id="GO:0000103">
    <property type="term" value="P:sulfate assimilation"/>
    <property type="evidence" value="ECO:0007669"/>
    <property type="project" value="InterPro"/>
</dbReference>
<keyword evidence="9" id="KW-0198">Cysteine biosynthesis</keyword>
<dbReference type="PANTHER" id="PTHR47260">
    <property type="entry name" value="UPF0644 PROTEIN PB2B4.06"/>
    <property type="match status" value="1"/>
</dbReference>
<feature type="domain" description="APS kinase" evidence="13">
    <location>
        <begin position="336"/>
        <end position="493"/>
    </location>
</feature>
<dbReference type="Proteomes" id="UP000613401">
    <property type="component" value="Unassembled WGS sequence"/>
</dbReference>
<keyword evidence="12" id="KW-1133">Transmembrane helix</keyword>
<dbReference type="GO" id="GO:0004020">
    <property type="term" value="F:adenylylsulfate kinase activity"/>
    <property type="evidence" value="ECO:0007669"/>
    <property type="project" value="UniProtKB-EC"/>
</dbReference>
<dbReference type="InterPro" id="IPR029069">
    <property type="entry name" value="HotDog_dom_sf"/>
</dbReference>
<dbReference type="InterPro" id="IPR027417">
    <property type="entry name" value="P-loop_NTPase"/>
</dbReference>
<evidence type="ECO:0000256" key="3">
    <source>
        <dbReference type="ARBA" id="ARBA00012121"/>
    </source>
</evidence>
<organism evidence="15 16">
    <name type="scientific">Colletotrichum gloeosporioides</name>
    <name type="common">Anthracnose fungus</name>
    <name type="synonym">Glomerella cingulata</name>
    <dbReference type="NCBI Taxonomy" id="474922"/>
    <lineage>
        <taxon>Eukaryota</taxon>
        <taxon>Fungi</taxon>
        <taxon>Dikarya</taxon>
        <taxon>Ascomycota</taxon>
        <taxon>Pezizomycotina</taxon>
        <taxon>Sordariomycetes</taxon>
        <taxon>Hypocreomycetidae</taxon>
        <taxon>Glomerellales</taxon>
        <taxon>Glomerellaceae</taxon>
        <taxon>Colletotrichum</taxon>
        <taxon>Colletotrichum gloeosporioides species complex</taxon>
    </lineage>
</organism>
<evidence type="ECO:0000256" key="5">
    <source>
        <dbReference type="ARBA" id="ARBA00022679"/>
    </source>
</evidence>
<proteinExistence type="inferred from homology"/>
<dbReference type="EMBL" id="WVTB01000048">
    <property type="protein sequence ID" value="KAF3804961.1"/>
    <property type="molecule type" value="Genomic_DNA"/>
</dbReference>
<evidence type="ECO:0000256" key="12">
    <source>
        <dbReference type="SAM" id="Phobius"/>
    </source>
</evidence>
<dbReference type="GO" id="GO:0019344">
    <property type="term" value="P:cysteine biosynthetic process"/>
    <property type="evidence" value="ECO:0007669"/>
    <property type="project" value="UniProtKB-KW"/>
</dbReference>
<dbReference type="CDD" id="cd02027">
    <property type="entry name" value="APSK"/>
    <property type="match status" value="1"/>
</dbReference>
<dbReference type="Gene3D" id="3.40.50.300">
    <property type="entry name" value="P-loop containing nucleotide triphosphate hydrolases"/>
    <property type="match status" value="1"/>
</dbReference>
<accession>A0A8H4CJJ4</accession>
<evidence type="ECO:0000256" key="4">
    <source>
        <dbReference type="ARBA" id="ARBA00018163"/>
    </source>
</evidence>
<evidence type="ECO:0000256" key="7">
    <source>
        <dbReference type="ARBA" id="ARBA00022777"/>
    </source>
</evidence>
<keyword evidence="12" id="KW-0812">Transmembrane</keyword>
<feature type="domain" description="Thioesterase" evidence="14">
    <location>
        <begin position="213"/>
        <end position="280"/>
    </location>
</feature>
<dbReference type="CDD" id="cd03443">
    <property type="entry name" value="PaaI_thioesterase"/>
    <property type="match status" value="1"/>
</dbReference>
<gene>
    <name evidence="15" type="ORF">GCG54_00004232</name>
</gene>
<dbReference type="NCBIfam" id="TIGR00455">
    <property type="entry name" value="apsK"/>
    <property type="match status" value="1"/>
</dbReference>
<dbReference type="EC" id="2.7.1.25" evidence="3"/>
<keyword evidence="5" id="KW-0808">Transferase</keyword>
<keyword evidence="6" id="KW-0547">Nucleotide-binding</keyword>
<dbReference type="SUPFAM" id="SSF52540">
    <property type="entry name" value="P-loop containing nucleoside triphosphate hydrolases"/>
    <property type="match status" value="1"/>
</dbReference>
<comment type="pathway">
    <text evidence="1">Sulfur metabolism; hydrogen sulfide biosynthesis; sulfite from sulfate: step 2/3.</text>
</comment>
<keyword evidence="8" id="KW-0067">ATP-binding</keyword>
<comment type="caution">
    <text evidence="15">The sequence shown here is derived from an EMBL/GenBank/DDBJ whole genome shotgun (WGS) entry which is preliminary data.</text>
</comment>
<evidence type="ECO:0000256" key="6">
    <source>
        <dbReference type="ARBA" id="ARBA00022741"/>
    </source>
</evidence>
<reference evidence="15" key="2">
    <citation type="submission" date="2020-03" db="EMBL/GenBank/DDBJ databases">
        <authorList>
            <person name="Fu F.-F."/>
            <person name="Chen J."/>
        </authorList>
    </citation>
    <scope>NUCLEOTIDE SEQUENCE</scope>
    <source>
        <strain evidence="15">Lc1</strain>
    </source>
</reference>
<dbReference type="AlphaFoldDB" id="A0A8H4CJJ4"/>
<dbReference type="SUPFAM" id="SSF54637">
    <property type="entry name" value="Thioesterase/thiol ester dehydrase-isomerase"/>
    <property type="match status" value="1"/>
</dbReference>
<dbReference type="Pfam" id="PF01583">
    <property type="entry name" value="APS_kinase"/>
    <property type="match status" value="1"/>
</dbReference>
<dbReference type="InterPro" id="IPR006683">
    <property type="entry name" value="Thioestr_dom"/>
</dbReference>
<evidence type="ECO:0000256" key="10">
    <source>
        <dbReference type="ARBA" id="ARBA00029724"/>
    </source>
</evidence>
<dbReference type="FunFam" id="3.40.50.300:FF:000212">
    <property type="entry name" value="Adenylyl-sulfate kinase"/>
    <property type="match status" value="1"/>
</dbReference>
<keyword evidence="16" id="KW-1185">Reference proteome</keyword>
<evidence type="ECO:0000259" key="14">
    <source>
        <dbReference type="Pfam" id="PF03061"/>
    </source>
</evidence>
<evidence type="ECO:0000256" key="1">
    <source>
        <dbReference type="ARBA" id="ARBA00004806"/>
    </source>
</evidence>
<feature type="transmembrane region" description="Helical" evidence="12">
    <location>
        <begin position="83"/>
        <end position="106"/>
    </location>
</feature>
<protein>
    <recommendedName>
        <fullName evidence="4">Adenylyl-sulfate kinase</fullName>
        <ecNumber evidence="3">2.7.1.25</ecNumber>
    </recommendedName>
    <alternativeName>
        <fullName evidence="11">ATP adenosine-5'-phosphosulfate 3'-phosphotransferase</fullName>
    </alternativeName>
    <alternativeName>
        <fullName evidence="10">Adenosine-5'-phosphosulfate kinase</fullName>
    </alternativeName>
</protein>
<dbReference type="RefSeq" id="XP_045264120.1">
    <property type="nucleotide sequence ID" value="XM_045404285.1"/>
</dbReference>
<dbReference type="GO" id="GO:0005524">
    <property type="term" value="F:ATP binding"/>
    <property type="evidence" value="ECO:0007669"/>
    <property type="project" value="UniProtKB-KW"/>
</dbReference>
<comment type="similarity">
    <text evidence="2">Belongs to the APS kinase family.</text>
</comment>
<name>A0A8H4CJJ4_COLGL</name>
<sequence>MTATPFAPLRRMIALPASCAGRSIPNALFSSAACRILLRRYHPGVGARECLREVLMPEFSKLTPFLAAPLAPPASPPSRLRRAIAFGAYGLLFASLGFIAAASPLVPSLVDATKHRSDEDSLRLYVPEDAEAKAVDDYINNHPLAATMRREADMVESRPHMRLPDGLRRHNLTGGTLLGPGRITVPPICWTRNGGKALVSISHLGTDMCGHPGIVHGGLLATMLDEGLARCCFGALPHNVGVTAKLEINYRKPVHAGTYVVLRAQTVRVEGRKAWVEGQLETLVDEGQEPVVLAQATALFVSPRFASVMAKLNATSNITWHPSLSRHERNQLRRQRGFTIWLTGLSASGKSTVATALEQHLLHLGLAAYRLDGDNVRFGLNKDLGFSEKDRNENIRRIAEVAKLFADSSTIAITSFISPYRADRQVARELHTQASQSDDDAIPFIEIFVDVPIEVAEQRDPKGLYKKARAGEIKDFTGISAPYEEPENPEIRIRTDKSSVEECVAQIAEWLIKEGLISSTKAA</sequence>
<evidence type="ECO:0000256" key="9">
    <source>
        <dbReference type="ARBA" id="ARBA00023192"/>
    </source>
</evidence>
<dbReference type="InterPro" id="IPR052061">
    <property type="entry name" value="PTE-AB_protein"/>
</dbReference>
<dbReference type="PANTHER" id="PTHR47260:SF7">
    <property type="entry name" value="THIOESTERASE FAMILY PROTEIN (AFU_ORTHOLOGUE AFUA_1G10800)"/>
    <property type="match status" value="1"/>
</dbReference>
<evidence type="ECO:0000259" key="13">
    <source>
        <dbReference type="Pfam" id="PF01583"/>
    </source>
</evidence>
<evidence type="ECO:0000256" key="2">
    <source>
        <dbReference type="ARBA" id="ARBA00007008"/>
    </source>
</evidence>
<evidence type="ECO:0000256" key="11">
    <source>
        <dbReference type="ARBA" id="ARBA00031464"/>
    </source>
</evidence>
<keyword evidence="9" id="KW-0028">Amino-acid biosynthesis</keyword>
<dbReference type="GeneID" id="69011387"/>
<evidence type="ECO:0000256" key="8">
    <source>
        <dbReference type="ARBA" id="ARBA00022840"/>
    </source>
</evidence>